<sequence>MKNDSNDILYMHMQASERFVLFNGINFREFVYSLPYTLDSILLLKHQFDGGEYNLNVLLESASSEDIAKLVKENVRAYGDFCWIDFEEAEGLDELDGREIAELLYLGHTKTHLDPPFFRKLNNQFVYLAQDDGWFNKIYFRSLSTYYMMLGSLIPLKLEPLKVERTWLGIRKKEELTAIPPEIISSLAHILAEGLVFSFRHVKYTRTKIEIPAWVVGDYLNMDEMHDDFSDRDIKEPDAFITFNRKEKVWESIIKNTSSS</sequence>
<protein>
    <recommendedName>
        <fullName evidence="3">Oxalate:formate antiporter</fullName>
    </recommendedName>
</protein>
<evidence type="ECO:0008006" key="3">
    <source>
        <dbReference type="Google" id="ProtNLM"/>
    </source>
</evidence>
<dbReference type="EMBL" id="CP017704">
    <property type="protein sequence ID" value="ASS94374.1"/>
    <property type="molecule type" value="Genomic_DNA"/>
</dbReference>
<dbReference type="RefSeq" id="WP_063236344.1">
    <property type="nucleotide sequence ID" value="NZ_BCVO01000047.1"/>
</dbReference>
<organism evidence="1 2">
    <name type="scientific">Peribacillus simplex NBRC 15720 = DSM 1321</name>
    <dbReference type="NCBI Taxonomy" id="1349754"/>
    <lineage>
        <taxon>Bacteria</taxon>
        <taxon>Bacillati</taxon>
        <taxon>Bacillota</taxon>
        <taxon>Bacilli</taxon>
        <taxon>Bacillales</taxon>
        <taxon>Bacillaceae</taxon>
        <taxon>Peribacillus</taxon>
    </lineage>
</organism>
<gene>
    <name evidence="1" type="ORF">BS1321_10740</name>
</gene>
<accession>A0A223EGI6</accession>
<evidence type="ECO:0000313" key="1">
    <source>
        <dbReference type="EMBL" id="ASS94374.1"/>
    </source>
</evidence>
<proteinExistence type="predicted"/>
<evidence type="ECO:0000313" key="2">
    <source>
        <dbReference type="Proteomes" id="UP000214618"/>
    </source>
</evidence>
<reference evidence="1 2" key="1">
    <citation type="submission" date="2016-10" db="EMBL/GenBank/DDBJ databases">
        <title>The whole genome sequencing and assembly of Bacillus simplex DSM 1321 strain.</title>
        <authorList>
            <person name="Park M.-K."/>
            <person name="Lee Y.-J."/>
            <person name="Yi H."/>
            <person name="Bahn Y.-S."/>
            <person name="Kim J.F."/>
            <person name="Lee D.-W."/>
        </authorList>
    </citation>
    <scope>NUCLEOTIDE SEQUENCE [LARGE SCALE GENOMIC DNA]</scope>
    <source>
        <strain evidence="1 2">DSM 1321</strain>
    </source>
</reference>
<name>A0A223EGI6_9BACI</name>
<dbReference type="GeneID" id="56473214"/>
<dbReference type="AlphaFoldDB" id="A0A223EGI6"/>
<dbReference type="OrthoDB" id="8704087at2"/>
<dbReference type="Proteomes" id="UP000214618">
    <property type="component" value="Chromosome"/>
</dbReference>